<feature type="transmembrane region" description="Helical" evidence="6">
    <location>
        <begin position="239"/>
        <end position="256"/>
    </location>
</feature>
<dbReference type="InterPro" id="IPR050833">
    <property type="entry name" value="Poly_Biosynth_Transport"/>
</dbReference>
<keyword evidence="5 6" id="KW-0472">Membrane</keyword>
<dbReference type="OrthoDB" id="88014at2"/>
<feature type="transmembrane region" description="Helical" evidence="6">
    <location>
        <begin position="135"/>
        <end position="159"/>
    </location>
</feature>
<sequence length="508" mass="57262">MALKLEAEFIKKPTTTISMAQIRRQSTKNAIYIYLGAGLGLASNLLFTRYLSLDENGVLALVFSFGAVIASFSNLGFTFAGVRYFPEMRSVEKHHHGYLYQSLLLGCGAAVVMSLGFYLTKDFWISSKNDLFHSYYWYVGIVALALTAFNAISSYMRFNFNTTTPTLAKEFLQRFLFIIGFIPVMLGLINFQLYVMLYVLVVVFISIALFLFVKQKGYLYLGNYFKELSHAFKRKFRQACVYGVLTGLGSSALLYLDSIMINSLMTTADVGIYVRNFYFATIILMASRAVQGISQTHISESFAKNDLNAVKDVYYKACLVQTVIGLLFFLGIWGNINNVYRIIPDTYSPGMYVILVVGIGNLVNMMTGANQLVLAASPYYKINTYTMFILVLLAIALNFWLIPLYGITGAAIATASSTILFNLMRSAVILIKYQFQPYNYKYLLLFAFAAFAYYLAQLMPVQDQLIVDLALRSFILGASFILPVYLFKISPDINTLIEKLLAPILRRF</sequence>
<evidence type="ECO:0000256" key="1">
    <source>
        <dbReference type="ARBA" id="ARBA00004651"/>
    </source>
</evidence>
<reference evidence="7 8" key="1">
    <citation type="submission" date="2019-08" db="EMBL/GenBank/DDBJ databases">
        <title>Genome of Luteibaculum oceani JCM 18817.</title>
        <authorList>
            <person name="Bowman J.P."/>
        </authorList>
    </citation>
    <scope>NUCLEOTIDE SEQUENCE [LARGE SCALE GENOMIC DNA]</scope>
    <source>
        <strain evidence="7 8">JCM 18817</strain>
    </source>
</reference>
<feature type="transmembrane region" description="Helical" evidence="6">
    <location>
        <begin position="58"/>
        <end position="85"/>
    </location>
</feature>
<evidence type="ECO:0000313" key="7">
    <source>
        <dbReference type="EMBL" id="TXC81525.1"/>
    </source>
</evidence>
<dbReference type="EMBL" id="VORB01000004">
    <property type="protein sequence ID" value="TXC81525.1"/>
    <property type="molecule type" value="Genomic_DNA"/>
</dbReference>
<organism evidence="7 8">
    <name type="scientific">Luteibaculum oceani</name>
    <dbReference type="NCBI Taxonomy" id="1294296"/>
    <lineage>
        <taxon>Bacteria</taxon>
        <taxon>Pseudomonadati</taxon>
        <taxon>Bacteroidota</taxon>
        <taxon>Flavobacteriia</taxon>
        <taxon>Flavobacteriales</taxon>
        <taxon>Luteibaculaceae</taxon>
        <taxon>Luteibaculum</taxon>
    </lineage>
</organism>
<evidence type="ECO:0000256" key="5">
    <source>
        <dbReference type="ARBA" id="ARBA00023136"/>
    </source>
</evidence>
<comment type="subcellular location">
    <subcellularLocation>
        <location evidence="1">Cell membrane</location>
        <topology evidence="1">Multi-pass membrane protein</topology>
    </subcellularLocation>
</comment>
<keyword evidence="2" id="KW-1003">Cell membrane</keyword>
<feature type="transmembrane region" description="Helical" evidence="6">
    <location>
        <begin position="97"/>
        <end position="119"/>
    </location>
</feature>
<gene>
    <name evidence="7" type="ORF">FRX97_05825</name>
</gene>
<feature type="transmembrane region" description="Helical" evidence="6">
    <location>
        <begin position="382"/>
        <end position="401"/>
    </location>
</feature>
<dbReference type="AlphaFoldDB" id="A0A5C6VD14"/>
<dbReference type="RefSeq" id="WP_147014254.1">
    <property type="nucleotide sequence ID" value="NZ_VORB01000004.1"/>
</dbReference>
<dbReference type="PANTHER" id="PTHR30250">
    <property type="entry name" value="PST FAMILY PREDICTED COLANIC ACID TRANSPORTER"/>
    <property type="match status" value="1"/>
</dbReference>
<evidence type="ECO:0000256" key="2">
    <source>
        <dbReference type="ARBA" id="ARBA00022475"/>
    </source>
</evidence>
<dbReference type="Proteomes" id="UP000321168">
    <property type="component" value="Unassembled WGS sequence"/>
</dbReference>
<proteinExistence type="predicted"/>
<keyword evidence="3 6" id="KW-0812">Transmembrane</keyword>
<feature type="transmembrane region" description="Helical" evidence="6">
    <location>
        <begin position="407"/>
        <end position="430"/>
    </location>
</feature>
<feature type="transmembrane region" description="Helical" evidence="6">
    <location>
        <begin position="465"/>
        <end position="487"/>
    </location>
</feature>
<feature type="transmembrane region" description="Helical" evidence="6">
    <location>
        <begin position="195"/>
        <end position="213"/>
    </location>
</feature>
<accession>A0A5C6VD14</accession>
<name>A0A5C6VD14_9FLAO</name>
<feature type="transmembrane region" description="Helical" evidence="6">
    <location>
        <begin position="353"/>
        <end position="375"/>
    </location>
</feature>
<dbReference type="GO" id="GO:0005886">
    <property type="term" value="C:plasma membrane"/>
    <property type="evidence" value="ECO:0007669"/>
    <property type="project" value="UniProtKB-SubCell"/>
</dbReference>
<feature type="transmembrane region" description="Helical" evidence="6">
    <location>
        <begin position="31"/>
        <end position="52"/>
    </location>
</feature>
<feature type="transmembrane region" description="Helical" evidence="6">
    <location>
        <begin position="276"/>
        <end position="293"/>
    </location>
</feature>
<feature type="transmembrane region" description="Helical" evidence="6">
    <location>
        <begin position="313"/>
        <end position="333"/>
    </location>
</feature>
<comment type="caution">
    <text evidence="7">The sequence shown here is derived from an EMBL/GenBank/DDBJ whole genome shotgun (WGS) entry which is preliminary data.</text>
</comment>
<dbReference type="PANTHER" id="PTHR30250:SF11">
    <property type="entry name" value="O-ANTIGEN TRANSPORTER-RELATED"/>
    <property type="match status" value="1"/>
</dbReference>
<keyword evidence="8" id="KW-1185">Reference proteome</keyword>
<evidence type="ECO:0000256" key="6">
    <source>
        <dbReference type="SAM" id="Phobius"/>
    </source>
</evidence>
<evidence type="ECO:0000313" key="8">
    <source>
        <dbReference type="Proteomes" id="UP000321168"/>
    </source>
</evidence>
<keyword evidence="4 6" id="KW-1133">Transmembrane helix</keyword>
<evidence type="ECO:0000256" key="4">
    <source>
        <dbReference type="ARBA" id="ARBA00022989"/>
    </source>
</evidence>
<evidence type="ECO:0000256" key="3">
    <source>
        <dbReference type="ARBA" id="ARBA00022692"/>
    </source>
</evidence>
<feature type="transmembrane region" description="Helical" evidence="6">
    <location>
        <begin position="442"/>
        <end position="459"/>
    </location>
</feature>
<feature type="transmembrane region" description="Helical" evidence="6">
    <location>
        <begin position="171"/>
        <end position="189"/>
    </location>
</feature>
<protein>
    <submittedName>
        <fullName evidence="7">Oligosaccharide flippase family protein</fullName>
    </submittedName>
</protein>